<comment type="caution">
    <text evidence="1">The sequence shown here is derived from an EMBL/GenBank/DDBJ whole genome shotgun (WGS) entry which is preliminary data.</text>
</comment>
<evidence type="ECO:0000313" key="1">
    <source>
        <dbReference type="EMBL" id="PXF60007.1"/>
    </source>
</evidence>
<reference evidence="1" key="1">
    <citation type="submission" date="2018-01" db="EMBL/GenBank/DDBJ databases">
        <authorList>
            <person name="Krukenberg V."/>
        </authorList>
    </citation>
    <scope>NUCLEOTIDE SEQUENCE</scope>
    <source>
        <strain evidence="1">E20ANME2</strain>
    </source>
</reference>
<accession>A0AC61L1H8</accession>
<gene>
    <name evidence="1" type="ORF">C4B59_10290</name>
</gene>
<evidence type="ECO:0000313" key="2">
    <source>
        <dbReference type="Proteomes" id="UP000248329"/>
    </source>
</evidence>
<organism evidence="1 2">
    <name type="scientific">Candidatus Methanogaster sp</name>
    <dbReference type="NCBI Taxonomy" id="3386292"/>
    <lineage>
        <taxon>Archaea</taxon>
        <taxon>Methanobacteriati</taxon>
        <taxon>Methanobacteriota</taxon>
        <taxon>Stenosarchaea group</taxon>
        <taxon>Methanomicrobia</taxon>
        <taxon>Methanosarcinales</taxon>
        <taxon>ANME-2 cluster</taxon>
        <taxon>Candidatus Methanogasteraceae</taxon>
        <taxon>Candidatus Methanogaster</taxon>
    </lineage>
</organism>
<dbReference type="Proteomes" id="UP000248329">
    <property type="component" value="Unassembled WGS sequence"/>
</dbReference>
<proteinExistence type="predicted"/>
<dbReference type="EMBL" id="PQXF01000020">
    <property type="protein sequence ID" value="PXF60007.1"/>
    <property type="molecule type" value="Genomic_DNA"/>
</dbReference>
<name>A0AC61L1H8_9EURY</name>
<sequence>MITTITTVTTITAAAATALGAVGTVLLICLLVIKELSDSHGGARSQKLAKNTVLVIIPLLFAFAVVVAAAVLVVL</sequence>
<protein>
    <submittedName>
        <fullName evidence="1">Uncharacterized protein</fullName>
    </submittedName>
</protein>